<dbReference type="EMBL" id="JACYCF010000018">
    <property type="protein sequence ID" value="KAF8751183.1"/>
    <property type="molecule type" value="Genomic_DNA"/>
</dbReference>
<sequence length="152" mass="16834">MWRSNGAAELYTYLPPSAEAVNKKAACSGPGATCDGDYGWSLGRGEWKWETGKWQTIAQKVTLNDVGKSNGGMIVYYNGAVVYSAKNIVIRTKDNADPRGAMVQSFFGGAFPHFVSLCWYLLFWGWPGHDESWASPIKQKLWISDLSMAVLE</sequence>
<dbReference type="PANTHER" id="PTHR40124:SF1">
    <property type="entry name" value="DISAGGREGATASE RELATED REPEAT PROTEIN"/>
    <property type="match status" value="1"/>
</dbReference>
<evidence type="ECO:0000259" key="2">
    <source>
        <dbReference type="Pfam" id="PF21294"/>
    </source>
</evidence>
<keyword evidence="1" id="KW-0812">Transmembrane</keyword>
<name>A0A8H7LYQ1_9AGAM</name>
<dbReference type="InterPro" id="IPR048958">
    <property type="entry name" value="Polysacc_lyase_14"/>
</dbReference>
<protein>
    <recommendedName>
        <fullName evidence="2">Polysaccharide lyase 14 domain-containing protein</fullName>
    </recommendedName>
</protein>
<evidence type="ECO:0000313" key="3">
    <source>
        <dbReference type="EMBL" id="KAF8751183.1"/>
    </source>
</evidence>
<organism evidence="3 4">
    <name type="scientific">Rhizoctonia solani</name>
    <dbReference type="NCBI Taxonomy" id="456999"/>
    <lineage>
        <taxon>Eukaryota</taxon>
        <taxon>Fungi</taxon>
        <taxon>Dikarya</taxon>
        <taxon>Basidiomycota</taxon>
        <taxon>Agaricomycotina</taxon>
        <taxon>Agaricomycetes</taxon>
        <taxon>Cantharellales</taxon>
        <taxon>Ceratobasidiaceae</taxon>
        <taxon>Rhizoctonia</taxon>
    </lineage>
</organism>
<dbReference type="Proteomes" id="UP000614334">
    <property type="component" value="Unassembled WGS sequence"/>
</dbReference>
<keyword evidence="1" id="KW-1133">Transmembrane helix</keyword>
<feature type="domain" description="Polysaccharide lyase 14" evidence="2">
    <location>
        <begin position="1"/>
        <end position="113"/>
    </location>
</feature>
<keyword evidence="1" id="KW-0472">Membrane</keyword>
<reference evidence="3" key="1">
    <citation type="submission" date="2020-09" db="EMBL/GenBank/DDBJ databases">
        <title>Comparative genome analyses of four rice-infecting Rhizoctonia solani isolates reveal extensive enrichment of homogalacturonan modification genes.</title>
        <authorList>
            <person name="Lee D.-Y."/>
            <person name="Jeon J."/>
            <person name="Kim K.-T."/>
            <person name="Cheong K."/>
            <person name="Song H."/>
            <person name="Choi G."/>
            <person name="Ko J."/>
            <person name="Opiyo S.O."/>
            <person name="Zuo S."/>
            <person name="Madhav S."/>
            <person name="Lee Y.-H."/>
            <person name="Wang G.-L."/>
        </authorList>
    </citation>
    <scope>NUCLEOTIDE SEQUENCE</scope>
    <source>
        <strain evidence="3">AG1-IA B2</strain>
    </source>
</reference>
<feature type="transmembrane region" description="Helical" evidence="1">
    <location>
        <begin position="106"/>
        <end position="126"/>
    </location>
</feature>
<dbReference type="PANTHER" id="PTHR40124">
    <property type="match status" value="1"/>
</dbReference>
<gene>
    <name evidence="3" type="ORF">RHS01_08733</name>
</gene>
<accession>A0A8H7LYQ1</accession>
<evidence type="ECO:0000313" key="4">
    <source>
        <dbReference type="Proteomes" id="UP000614334"/>
    </source>
</evidence>
<dbReference type="AlphaFoldDB" id="A0A8H7LYQ1"/>
<evidence type="ECO:0000256" key="1">
    <source>
        <dbReference type="SAM" id="Phobius"/>
    </source>
</evidence>
<proteinExistence type="predicted"/>
<dbReference type="Gene3D" id="2.60.120.200">
    <property type="match status" value="1"/>
</dbReference>
<dbReference type="Pfam" id="PF21294">
    <property type="entry name" value="Polysacc_lyase_14"/>
    <property type="match status" value="1"/>
</dbReference>
<comment type="caution">
    <text evidence="3">The sequence shown here is derived from an EMBL/GenBank/DDBJ whole genome shotgun (WGS) entry which is preliminary data.</text>
</comment>